<feature type="domain" description="SsuA/THI5-like" evidence="3">
    <location>
        <begin position="159"/>
        <end position="365"/>
    </location>
</feature>
<organism evidence="4 5">
    <name type="scientific">Propionibacterium australiense</name>
    <dbReference type="NCBI Taxonomy" id="119981"/>
    <lineage>
        <taxon>Bacteria</taxon>
        <taxon>Bacillati</taxon>
        <taxon>Actinomycetota</taxon>
        <taxon>Actinomycetes</taxon>
        <taxon>Propionibacteriales</taxon>
        <taxon>Propionibacteriaceae</taxon>
        <taxon>Propionibacterium</taxon>
    </lineage>
</organism>
<dbReference type="InterPro" id="IPR015168">
    <property type="entry name" value="SsuA/THI5"/>
</dbReference>
<dbReference type="Proteomes" id="UP000279336">
    <property type="component" value="Unassembled WGS sequence"/>
</dbReference>
<proteinExistence type="predicted"/>
<keyword evidence="2" id="KW-0812">Transmembrane</keyword>
<dbReference type="Gene3D" id="3.40.190.10">
    <property type="entry name" value="Periplasmic binding protein-like II"/>
    <property type="match status" value="2"/>
</dbReference>
<dbReference type="OrthoDB" id="7808807at2"/>
<dbReference type="EMBL" id="RCIW01000009">
    <property type="protein sequence ID" value="RLP09875.1"/>
    <property type="molecule type" value="Genomic_DNA"/>
</dbReference>
<feature type="region of interest" description="Disordered" evidence="1">
    <location>
        <begin position="1"/>
        <end position="62"/>
    </location>
</feature>
<sequence>MARPGPLPRADHVPRPLLRLLPGTTNPPPGTGAPSAAPVRRAALPREPATPITTRTREEMMSDTNNPAAGAGETGKILPSGAVVQETGTTQQVKDEKKLSRRGLLGGVAAGAAGGLVVGGLAGGLIGNSHGRSAAAAAASASARARELTIIYGGDICDAPAIVALEKGFFADRGLDVTLHKTVGDEDIKAAVGSGTYDASSGIFYSWLKPVEQGQNVKFVAGLHSGCLRLLVRNDSDIKQVADLRGRTIGVPSLSSSATMFFSLDLVDAGINPAPEAGEVQWKVYESSLVADALKNREVDAIATSDPIAYRPIQQGYGWELASNMTGPNAQDYCCCTALNGDLVKNTPDVARALVEAWAEGSRYVPGNENEVAHLEVDNGYIAGDVELVETLLAEYGWEPSVTRLRDALMPGIEKFRQTGYLDADADTERLADKAFDTLGLDW</sequence>
<dbReference type="PANTHER" id="PTHR30024">
    <property type="entry name" value="ALIPHATIC SULFONATES-BINDING PROTEIN-RELATED"/>
    <property type="match status" value="1"/>
</dbReference>
<gene>
    <name evidence="4" type="ORF">D7U36_06755</name>
</gene>
<evidence type="ECO:0000313" key="4">
    <source>
        <dbReference type="EMBL" id="RLP09875.1"/>
    </source>
</evidence>
<accession>A0A8B3FPQ9</accession>
<evidence type="ECO:0000259" key="3">
    <source>
        <dbReference type="Pfam" id="PF09084"/>
    </source>
</evidence>
<dbReference type="SUPFAM" id="SSF53850">
    <property type="entry name" value="Periplasmic binding protein-like II"/>
    <property type="match status" value="1"/>
</dbReference>
<evidence type="ECO:0000256" key="2">
    <source>
        <dbReference type="SAM" id="Phobius"/>
    </source>
</evidence>
<reference evidence="4 5" key="1">
    <citation type="submission" date="2018-10" db="EMBL/GenBank/DDBJ databases">
        <title>Propionibacterium australiense Genome Sequencing and Assembly.</title>
        <authorList>
            <person name="Bernier A.-M."/>
            <person name="Bernard K."/>
        </authorList>
    </citation>
    <scope>NUCLEOTIDE SEQUENCE [LARGE SCALE GENOMIC DNA]</scope>
    <source>
        <strain evidence="4 5">NML98A078</strain>
    </source>
</reference>
<dbReference type="Pfam" id="PF09084">
    <property type="entry name" value="NMT1"/>
    <property type="match status" value="1"/>
</dbReference>
<feature type="transmembrane region" description="Helical" evidence="2">
    <location>
        <begin position="104"/>
        <end position="126"/>
    </location>
</feature>
<comment type="caution">
    <text evidence="4">The sequence shown here is derived from an EMBL/GenBank/DDBJ whole genome shotgun (WGS) entry which is preliminary data.</text>
</comment>
<keyword evidence="2" id="KW-1133">Transmembrane helix</keyword>
<evidence type="ECO:0000256" key="1">
    <source>
        <dbReference type="SAM" id="MobiDB-lite"/>
    </source>
</evidence>
<protein>
    <submittedName>
        <fullName evidence="4">ABC transporter substrate-binding protein</fullName>
    </submittedName>
</protein>
<feature type="compositionally biased region" description="Low complexity" evidence="1">
    <location>
        <begin position="15"/>
        <end position="24"/>
    </location>
</feature>
<keyword evidence="2" id="KW-0472">Membrane</keyword>
<name>A0A8B3FPQ9_9ACTN</name>
<dbReference type="PANTHER" id="PTHR30024:SF21">
    <property type="entry name" value="ABC TRANSPORTER SUBSTRATE-BINDING PROTEIN"/>
    <property type="match status" value="1"/>
</dbReference>
<dbReference type="AlphaFoldDB" id="A0A8B3FPQ9"/>
<evidence type="ECO:0000313" key="5">
    <source>
        <dbReference type="Proteomes" id="UP000279336"/>
    </source>
</evidence>